<dbReference type="EMBL" id="JADXDR010000179">
    <property type="protein sequence ID" value="KAI7836682.1"/>
    <property type="molecule type" value="Genomic_DNA"/>
</dbReference>
<dbReference type="FunFam" id="3.40.50.300:FF:000059">
    <property type="entry name" value="ABC transporter G family member 40"/>
    <property type="match status" value="1"/>
</dbReference>
<evidence type="ECO:0000256" key="14">
    <source>
        <dbReference type="SAM" id="Phobius"/>
    </source>
</evidence>
<evidence type="ECO:0000256" key="4">
    <source>
        <dbReference type="ARBA" id="ARBA00022603"/>
    </source>
</evidence>
<dbReference type="GO" id="GO:0008168">
    <property type="term" value="F:methyltransferase activity"/>
    <property type="evidence" value="ECO:0007669"/>
    <property type="project" value="UniProtKB-KW"/>
</dbReference>
<dbReference type="SUPFAM" id="SSF82199">
    <property type="entry name" value="SET domain"/>
    <property type="match status" value="1"/>
</dbReference>
<dbReference type="GO" id="GO:0016887">
    <property type="term" value="F:ATP hydrolysis activity"/>
    <property type="evidence" value="ECO:0007669"/>
    <property type="project" value="InterPro"/>
</dbReference>
<dbReference type="InterPro" id="IPR046341">
    <property type="entry name" value="SET_dom_sf"/>
</dbReference>
<dbReference type="InterPro" id="IPR027417">
    <property type="entry name" value="P-loop_NTPase"/>
</dbReference>
<dbReference type="InterPro" id="IPR003593">
    <property type="entry name" value="AAA+_ATPase"/>
</dbReference>
<keyword evidence="4" id="KW-0489">Methyltransferase</keyword>
<evidence type="ECO:0000256" key="5">
    <source>
        <dbReference type="ARBA" id="ARBA00022679"/>
    </source>
</evidence>
<keyword evidence="6" id="KW-0949">S-adenosyl-L-methionine</keyword>
<feature type="transmembrane region" description="Helical" evidence="14">
    <location>
        <begin position="577"/>
        <end position="601"/>
    </location>
</feature>
<sequence length="1788" mass="195250">MQLLQNCSLTTVGDLPYLEARRGGHRLWYEDTMVGDARNRSFDPSRVSTVSSDREDDFEALKQAALQGVRGRDRSHTVVLPGQQGEGVQVVDLKKLDRATQRSLMERVMRGGGEGDSSNAPLLQRMAQRLERVGLQPPTVTVRYQHLRVLSRMTVGDRSLPTLKKTVKRRAEPALRALGRGPPKAMFPIIDDVSGIIKPGVFTILLGPPGSGKSTFLQTLSGHNRKQRSLKFQAQELTFNGHQFQEFVVERSAAYISQNDLHYGELTVRETFDFAARCQATGYKQSLLEELLAREHQAGITPDPEVDAYMRATSGPSKQNLIVEVIIKLLGLDVCADTVVGNAMLRGISGGQKKRVTTGEMAVGPIRALFADEISTGLDSNTTFQARAAGHCSACRLLVEIARAFKHFCHVQRATMVVGLLQPQPETFDEFDEVILLSNGKVCFHGPCEMVLPFFEGQGFFCPPRRSIPDFLQEVTTPTDQGKYWDMRNGRPWHYVSALMVEAAFKRSEHWAGVAAELAQPFDRAAADTRALATDKYGQRYGWLLRTNFRRMLILQQRNKIFAIIRTTQNTVEDGNYFFGVIFYSVLYMLLGAISEMHLLVARLPVFYKQRDMNFYPGSCFAIPSFIMRVPWSFLEATIWTMLVYWLVSFSPSVRFLMWWLVLFLINLWSVALFQLIAAVCRDDTIATAVGSFFLLIFINLTGFVLNYSSIPGWWIWGYWANPFAWVTRALAINEFTSGHWMRPDPNNPSAYLGIEVLQFRGFPTEYWWCWASIGFLLGTMAICIGLFVAACTYLGAPAVRRVLTPEALQEFELSRKQLITPQPSVTEEAPQDAAERGAVAWPAAPPALGAGSKAPVAASDIQAGRAAAGNGPGVPGSAGGFKGTLGQAGATAGAPTSQDGTPSTARGAEMSAFSVAATAGTSFTEEPPSPGRRAYLMRASQRISHASQQAEAYKQRTALPFTPAVVTFTSVEYSVPLPPDADRSRADVPSEGPHSGNLRLLKGIDGAFRPGVLTALMGASGAGKTTLMDVLAGRKTEGHITGDIRVNGFPEDERTFARIMGYVEQTDIHIAQTTVAEALAFSAHLRLPTTVDAATRHAFVEEIMALVELTRLRHAYVGVPGVSGLSVEQRKRLTLAVELVANPAVVFMDEPTSGLDARAAGIVMDAVRATVDTGRTVVCTIHQAFDELLLLKPGGATIYFGPLGDDSQRLIDYFQSIKGVSPCPERYNPANWMLEVTNPGNEGALGLDFADIYRGSALAKEMGAMVQQHVEPRPGTEPLQMSSLAAPGFRDQMLTNLRRNFIIYNRAPEYNLTRAITTILVAFCFGTMFWRQGDNRQAGCRTTVAGVLNIMGVLFSSTLFLGGERAAGLYSVSAFSLAQLLVEVPYLVVQATVYVSMVYWMVWFARDAGIAAVNMTPSVPLSNVLCSFFFGFWNLLSGFLLPIPAMPGYWVWAAWINPVMWSIYGMSISQLGSFDNEYITNLQGVVQTIPAFLSDHFQARRACGTRVAVACSFACKPLSWLPDSKRSRLDSGIITAIMWACPEGFVWQEECVPDDSGVLPEHGGCRCATGLCQRGACPCACAVLVRDEQTGLTLALPTNEGAEMELTECGPSCACFGGCELGFSSGGSTAYPPVSLQQLPGKGWGVFADEPLPAGAVLCHYAGEYISNAEAQRRLAEYDAADGGHALLVLREWLPSGTAAVRLNIDATHRGNLARFCNHSCDGGNVRLMLGRRTGSLLPRVVFITARPVAAGEELTYAYGPPNAGPQGRPCACGTAACRGFMPHEDV</sequence>
<reference evidence="18" key="1">
    <citation type="submission" date="2020-11" db="EMBL/GenBank/DDBJ databases">
        <title>Chlorella ohadii genome sequencing and assembly.</title>
        <authorList>
            <person name="Murik O."/>
            <person name="Treves H."/>
            <person name="Kedem I."/>
            <person name="Shotland Y."/>
            <person name="Kaplan A."/>
        </authorList>
    </citation>
    <scope>NUCLEOTIDE SEQUENCE</scope>
    <source>
        <strain evidence="18">1</strain>
    </source>
</reference>
<dbReference type="InterPro" id="IPR013581">
    <property type="entry name" value="PDR_assoc"/>
</dbReference>
<dbReference type="Pfam" id="PF01061">
    <property type="entry name" value="ABC2_membrane"/>
    <property type="match status" value="2"/>
</dbReference>
<accession>A0AAD5DFG2</accession>
<evidence type="ECO:0000256" key="2">
    <source>
        <dbReference type="ARBA" id="ARBA00006012"/>
    </source>
</evidence>
<dbReference type="InterPro" id="IPR013525">
    <property type="entry name" value="ABC2_TM"/>
</dbReference>
<evidence type="ECO:0008006" key="20">
    <source>
        <dbReference type="Google" id="ProtNLM"/>
    </source>
</evidence>
<protein>
    <recommendedName>
        <fullName evidence="20">ATP-binding cassette transporter</fullName>
    </recommendedName>
</protein>
<dbReference type="InterPro" id="IPR003616">
    <property type="entry name" value="Post-SET_dom"/>
</dbReference>
<evidence type="ECO:0000256" key="11">
    <source>
        <dbReference type="ARBA" id="ARBA00022989"/>
    </source>
</evidence>
<dbReference type="GO" id="GO:0071944">
    <property type="term" value="C:cell periphery"/>
    <property type="evidence" value="ECO:0007669"/>
    <property type="project" value="UniProtKB-ARBA"/>
</dbReference>
<dbReference type="InterPro" id="IPR003439">
    <property type="entry name" value="ABC_transporter-like_ATP-bd"/>
</dbReference>
<feature type="compositionally biased region" description="Gly residues" evidence="13">
    <location>
        <begin position="871"/>
        <end position="884"/>
    </location>
</feature>
<evidence type="ECO:0000313" key="19">
    <source>
        <dbReference type="Proteomes" id="UP001205105"/>
    </source>
</evidence>
<dbReference type="PANTHER" id="PTHR19241">
    <property type="entry name" value="ATP-BINDING CASSETTE TRANSPORTER"/>
    <property type="match status" value="1"/>
</dbReference>
<evidence type="ECO:0000259" key="15">
    <source>
        <dbReference type="PROSITE" id="PS50280"/>
    </source>
</evidence>
<feature type="transmembrane region" description="Helical" evidence="14">
    <location>
        <begin position="1343"/>
        <end position="1364"/>
    </location>
</feature>
<dbReference type="GO" id="GO:0005524">
    <property type="term" value="F:ATP binding"/>
    <property type="evidence" value="ECO:0007669"/>
    <property type="project" value="UniProtKB-KW"/>
</dbReference>
<dbReference type="Pfam" id="PF00856">
    <property type="entry name" value="SET"/>
    <property type="match status" value="1"/>
</dbReference>
<comment type="subcellular location">
    <subcellularLocation>
        <location evidence="1">Membrane</location>
        <topology evidence="1">Multi-pass membrane protein</topology>
    </subcellularLocation>
</comment>
<dbReference type="Proteomes" id="UP001205105">
    <property type="component" value="Unassembled WGS sequence"/>
</dbReference>
<dbReference type="SUPFAM" id="SSF52540">
    <property type="entry name" value="P-loop containing nucleoside triphosphate hydrolases"/>
    <property type="match status" value="2"/>
</dbReference>
<feature type="transmembrane region" description="Helical" evidence="14">
    <location>
        <begin position="686"/>
        <end position="708"/>
    </location>
</feature>
<feature type="domain" description="SET" evidence="15">
    <location>
        <begin position="1633"/>
        <end position="1761"/>
    </location>
</feature>
<feature type="transmembrane region" description="Helical" evidence="14">
    <location>
        <begin position="768"/>
        <end position="797"/>
    </location>
</feature>
<name>A0AAD5DFG2_9CHLO</name>
<keyword evidence="12 14" id="KW-0472">Membrane</keyword>
<proteinExistence type="inferred from homology"/>
<keyword evidence="7 14" id="KW-0812">Transmembrane</keyword>
<evidence type="ECO:0000256" key="13">
    <source>
        <dbReference type="SAM" id="MobiDB-lite"/>
    </source>
</evidence>
<evidence type="ECO:0000256" key="12">
    <source>
        <dbReference type="ARBA" id="ARBA00023136"/>
    </source>
</evidence>
<feature type="domain" description="Post-SET" evidence="16">
    <location>
        <begin position="1768"/>
        <end position="1784"/>
    </location>
</feature>
<dbReference type="Gene3D" id="2.170.270.10">
    <property type="entry name" value="SET domain"/>
    <property type="match status" value="1"/>
</dbReference>
<dbReference type="FunFam" id="3.40.50.300:FF:000179">
    <property type="entry name" value="ABC transporter G family member 34"/>
    <property type="match status" value="1"/>
</dbReference>
<comment type="caution">
    <text evidence="18">The sequence shown here is derived from an EMBL/GenBank/DDBJ whole genome shotgun (WGS) entry which is preliminary data.</text>
</comment>
<evidence type="ECO:0000259" key="17">
    <source>
        <dbReference type="PROSITE" id="PS50893"/>
    </source>
</evidence>
<keyword evidence="9" id="KW-0547">Nucleotide-binding</keyword>
<comment type="similarity">
    <text evidence="2">Belongs to the ABC transporter superfamily. ABCG family. PDR (TC 3.A.1.205) subfamily.</text>
</comment>
<dbReference type="Gene3D" id="3.40.50.300">
    <property type="entry name" value="P-loop containing nucleotide triphosphate hydrolases"/>
    <property type="match status" value="2"/>
</dbReference>
<gene>
    <name evidence="18" type="ORF">COHA_009458</name>
</gene>
<keyword evidence="10" id="KW-0067">ATP-binding</keyword>
<feature type="region of interest" description="Disordered" evidence="13">
    <location>
        <begin position="866"/>
        <end position="907"/>
    </location>
</feature>
<feature type="transmembrane region" description="Helical" evidence="14">
    <location>
        <begin position="714"/>
        <end position="733"/>
    </location>
</feature>
<feature type="compositionally biased region" description="Low complexity" evidence="13">
    <location>
        <begin position="885"/>
        <end position="897"/>
    </location>
</feature>
<feature type="transmembrane region" description="Helical" evidence="14">
    <location>
        <begin position="1425"/>
        <end position="1444"/>
    </location>
</feature>
<feature type="transmembrane region" description="Helical" evidence="14">
    <location>
        <begin position="1313"/>
        <end position="1331"/>
    </location>
</feature>
<dbReference type="PROSITE" id="PS50868">
    <property type="entry name" value="POST_SET"/>
    <property type="match status" value="1"/>
</dbReference>
<feature type="transmembrane region" description="Helical" evidence="14">
    <location>
        <begin position="1384"/>
        <end position="1404"/>
    </location>
</feature>
<dbReference type="PROSITE" id="PS50893">
    <property type="entry name" value="ABC_TRANSPORTER_2"/>
    <property type="match status" value="2"/>
</dbReference>
<keyword evidence="11 14" id="KW-1133">Transmembrane helix</keyword>
<evidence type="ECO:0000259" key="16">
    <source>
        <dbReference type="PROSITE" id="PS50868"/>
    </source>
</evidence>
<dbReference type="Pfam" id="PF08370">
    <property type="entry name" value="PDR_assoc"/>
    <property type="match status" value="1"/>
</dbReference>
<dbReference type="GO" id="GO:0140359">
    <property type="term" value="F:ABC-type transporter activity"/>
    <property type="evidence" value="ECO:0007669"/>
    <property type="project" value="InterPro"/>
</dbReference>
<feature type="transmembrane region" description="Helical" evidence="14">
    <location>
        <begin position="621"/>
        <end position="646"/>
    </location>
</feature>
<dbReference type="PROSITE" id="PS50280">
    <property type="entry name" value="SET"/>
    <property type="match status" value="1"/>
</dbReference>
<keyword evidence="5" id="KW-0808">Transferase</keyword>
<dbReference type="InterPro" id="IPR001214">
    <property type="entry name" value="SET_dom"/>
</dbReference>
<organism evidence="18 19">
    <name type="scientific">Chlorella ohadii</name>
    <dbReference type="NCBI Taxonomy" id="2649997"/>
    <lineage>
        <taxon>Eukaryota</taxon>
        <taxon>Viridiplantae</taxon>
        <taxon>Chlorophyta</taxon>
        <taxon>core chlorophytes</taxon>
        <taxon>Trebouxiophyceae</taxon>
        <taxon>Chlorellales</taxon>
        <taxon>Chlorellaceae</taxon>
        <taxon>Chlorella clade</taxon>
        <taxon>Chlorella</taxon>
    </lineage>
</organism>
<evidence type="ECO:0000256" key="1">
    <source>
        <dbReference type="ARBA" id="ARBA00004141"/>
    </source>
</evidence>
<dbReference type="Pfam" id="PF00005">
    <property type="entry name" value="ABC_tran"/>
    <property type="match status" value="2"/>
</dbReference>
<feature type="domain" description="ABC transporter" evidence="17">
    <location>
        <begin position="984"/>
        <end position="1220"/>
    </location>
</feature>
<evidence type="ECO:0000256" key="10">
    <source>
        <dbReference type="ARBA" id="ARBA00022840"/>
    </source>
</evidence>
<dbReference type="SMART" id="SM00317">
    <property type="entry name" value="SET"/>
    <property type="match status" value="1"/>
</dbReference>
<feature type="domain" description="ABC transporter" evidence="17">
    <location>
        <begin position="169"/>
        <end position="464"/>
    </location>
</feature>
<evidence type="ECO:0000256" key="7">
    <source>
        <dbReference type="ARBA" id="ARBA00022692"/>
    </source>
</evidence>
<evidence type="ECO:0000256" key="6">
    <source>
        <dbReference type="ARBA" id="ARBA00022691"/>
    </source>
</evidence>
<keyword evidence="8" id="KW-0677">Repeat</keyword>
<dbReference type="GO" id="GO:0032259">
    <property type="term" value="P:methylation"/>
    <property type="evidence" value="ECO:0007669"/>
    <property type="project" value="UniProtKB-KW"/>
</dbReference>
<dbReference type="SMART" id="SM00382">
    <property type="entry name" value="AAA"/>
    <property type="match status" value="2"/>
</dbReference>
<evidence type="ECO:0000256" key="8">
    <source>
        <dbReference type="ARBA" id="ARBA00022737"/>
    </source>
</evidence>
<dbReference type="GO" id="GO:0016020">
    <property type="term" value="C:membrane"/>
    <property type="evidence" value="ECO:0007669"/>
    <property type="project" value="UniProtKB-SubCell"/>
</dbReference>
<keyword evidence="19" id="KW-1185">Reference proteome</keyword>
<evidence type="ECO:0000313" key="18">
    <source>
        <dbReference type="EMBL" id="KAI7836682.1"/>
    </source>
</evidence>
<feature type="transmembrane region" description="Helical" evidence="14">
    <location>
        <begin position="658"/>
        <end position="679"/>
    </location>
</feature>
<keyword evidence="3" id="KW-0813">Transport</keyword>
<evidence type="ECO:0000256" key="9">
    <source>
        <dbReference type="ARBA" id="ARBA00022741"/>
    </source>
</evidence>
<evidence type="ECO:0000256" key="3">
    <source>
        <dbReference type="ARBA" id="ARBA00022448"/>
    </source>
</evidence>